<reference evidence="4 5" key="1">
    <citation type="submission" date="2019-04" db="EMBL/GenBank/DDBJ databases">
        <title>Comparative genomics and transcriptomics to analyze fruiting body development in filamentous ascomycetes.</title>
        <authorList>
            <consortium name="DOE Joint Genome Institute"/>
            <person name="Lutkenhaus R."/>
            <person name="Traeger S."/>
            <person name="Breuer J."/>
            <person name="Kuo A."/>
            <person name="Lipzen A."/>
            <person name="Pangilinan J."/>
            <person name="Dilworth D."/>
            <person name="Sandor L."/>
            <person name="Poggeler S."/>
            <person name="Barry K."/>
            <person name="Grigoriev I.V."/>
            <person name="Nowrousian M."/>
        </authorList>
    </citation>
    <scope>NUCLEOTIDE SEQUENCE [LARGE SCALE GENOMIC DNA]</scope>
    <source>
        <strain evidence="4 5">CBS 389.68</strain>
    </source>
</reference>
<evidence type="ECO:0000256" key="1">
    <source>
        <dbReference type="ARBA" id="ARBA00009199"/>
    </source>
</evidence>
<sequence>MSTTTAANGFTNYPPAQLASVPESAKTYTTPPQKNPTLKGLPLTLLSHVISAIGPLQTVLWKNAGFGVVAEVERSGGLERYEVNHDPTVLPVKAEGEGEGGYRIVAPERQDPSTKPVFYSAGDFIAAYKEGTTTPLVVAERILQLLENDAALRRIFITPTPREELLANARESTERYAAGTPRALEGVPFVVKDEVDVAGFPKTMGMAADVAAQRIGGPAEETTSSVKPFLEAGVLFLGKSSMHELGLDTTNNNPNWGTPPNPYNAGYYPGGSSGGSGAAVGAGLVPIAVGADGGGSIRVPASYCGVYGLKPTHGRIDISPTLSLAPSVGVVGPITATAKDLRLAYHAMSRTPPSPSPPSSEKLKFGIYKPWFDDCTPVVHNLVTAAIETLQNPIIQVPAFPYLSESRTAHAVTILNDIGNVFCRGDASGLTPANRVLISVSRKTTPADIAAAGKLRQLLMSHLSALWEEHPDMVIVTPTTPHSGVRIVPGTEVRGGAGVSDANSSLRSMQYVWMANWTGCPAVSVPVGYDEEGVPVGLMAMGRWGAEEALVALAERWERFRIVTVNAVPV</sequence>
<dbReference type="Gene3D" id="3.90.1300.10">
    <property type="entry name" value="Amidase signature (AS) domain"/>
    <property type="match status" value="1"/>
</dbReference>
<comment type="similarity">
    <text evidence="1">Belongs to the amidase family.</text>
</comment>
<evidence type="ECO:0000313" key="5">
    <source>
        <dbReference type="Proteomes" id="UP000298138"/>
    </source>
</evidence>
<dbReference type="OrthoDB" id="421993at2759"/>
<dbReference type="InterPro" id="IPR020556">
    <property type="entry name" value="Amidase_CS"/>
</dbReference>
<name>A0A4S2MJL0_9PEZI</name>
<feature type="compositionally biased region" description="Polar residues" evidence="2">
    <location>
        <begin position="1"/>
        <end position="11"/>
    </location>
</feature>
<dbReference type="InterPro" id="IPR000120">
    <property type="entry name" value="Amidase"/>
</dbReference>
<dbReference type="Proteomes" id="UP000298138">
    <property type="component" value="Unassembled WGS sequence"/>
</dbReference>
<dbReference type="PROSITE" id="PS00571">
    <property type="entry name" value="AMIDASES"/>
    <property type="match status" value="1"/>
</dbReference>
<dbReference type="InParanoid" id="A0A4S2MJL0"/>
<dbReference type="AlphaFoldDB" id="A0A4S2MJL0"/>
<proteinExistence type="inferred from homology"/>
<organism evidence="4 5">
    <name type="scientific">Ascodesmis nigricans</name>
    <dbReference type="NCBI Taxonomy" id="341454"/>
    <lineage>
        <taxon>Eukaryota</taxon>
        <taxon>Fungi</taxon>
        <taxon>Dikarya</taxon>
        <taxon>Ascomycota</taxon>
        <taxon>Pezizomycotina</taxon>
        <taxon>Pezizomycetes</taxon>
        <taxon>Pezizales</taxon>
        <taxon>Ascodesmidaceae</taxon>
        <taxon>Ascodesmis</taxon>
    </lineage>
</organism>
<evidence type="ECO:0000259" key="3">
    <source>
        <dbReference type="Pfam" id="PF01425"/>
    </source>
</evidence>
<dbReference type="STRING" id="341454.A0A4S2MJL0"/>
<dbReference type="GO" id="GO:0003824">
    <property type="term" value="F:catalytic activity"/>
    <property type="evidence" value="ECO:0007669"/>
    <property type="project" value="InterPro"/>
</dbReference>
<evidence type="ECO:0000313" key="4">
    <source>
        <dbReference type="EMBL" id="TGZ77043.1"/>
    </source>
</evidence>
<keyword evidence="5" id="KW-1185">Reference proteome</keyword>
<feature type="region of interest" description="Disordered" evidence="2">
    <location>
        <begin position="1"/>
        <end position="36"/>
    </location>
</feature>
<dbReference type="Pfam" id="PF01425">
    <property type="entry name" value="Amidase"/>
    <property type="match status" value="1"/>
</dbReference>
<feature type="compositionally biased region" description="Polar residues" evidence="2">
    <location>
        <begin position="26"/>
        <end position="36"/>
    </location>
</feature>
<dbReference type="PANTHER" id="PTHR11895:SF67">
    <property type="entry name" value="AMIDASE DOMAIN-CONTAINING PROTEIN"/>
    <property type="match status" value="1"/>
</dbReference>
<evidence type="ECO:0000256" key="2">
    <source>
        <dbReference type="SAM" id="MobiDB-lite"/>
    </source>
</evidence>
<protein>
    <submittedName>
        <fullName evidence="4">Amidase signature enzyme</fullName>
    </submittedName>
</protein>
<gene>
    <name evidence="4" type="ORF">EX30DRAFT_360236</name>
</gene>
<dbReference type="PANTHER" id="PTHR11895">
    <property type="entry name" value="TRANSAMIDASE"/>
    <property type="match status" value="1"/>
</dbReference>
<dbReference type="EMBL" id="ML220160">
    <property type="protein sequence ID" value="TGZ77043.1"/>
    <property type="molecule type" value="Genomic_DNA"/>
</dbReference>
<dbReference type="SUPFAM" id="SSF75304">
    <property type="entry name" value="Amidase signature (AS) enzymes"/>
    <property type="match status" value="1"/>
</dbReference>
<feature type="domain" description="Amidase" evidence="3">
    <location>
        <begin position="163"/>
        <end position="550"/>
    </location>
</feature>
<dbReference type="InterPro" id="IPR036928">
    <property type="entry name" value="AS_sf"/>
</dbReference>
<dbReference type="InterPro" id="IPR023631">
    <property type="entry name" value="Amidase_dom"/>
</dbReference>
<accession>A0A4S2MJL0</accession>